<comment type="caution">
    <text evidence="1">The sequence shown here is derived from an EMBL/GenBank/DDBJ whole genome shotgun (WGS) entry which is preliminary data.</text>
</comment>
<gene>
    <name evidence="1" type="ORF">CUN48_00530</name>
</gene>
<protein>
    <submittedName>
        <fullName evidence="1">Uncharacterized protein</fullName>
    </submittedName>
</protein>
<proteinExistence type="predicted"/>
<reference evidence="1 2" key="1">
    <citation type="submission" date="2017-11" db="EMBL/GenBank/DDBJ databases">
        <title>Evolution of Phototrophy in the Chloroflexi Phylum Driven by Horizontal Gene Transfer.</title>
        <authorList>
            <person name="Ward L.M."/>
            <person name="Hemp J."/>
            <person name="Shih P.M."/>
            <person name="Mcglynn S.E."/>
            <person name="Fischer W."/>
        </authorList>
    </citation>
    <scope>NUCLEOTIDE SEQUENCE [LARGE SCALE GENOMIC DNA]</scope>
    <source>
        <strain evidence="1">JP3_7</strain>
    </source>
</reference>
<accession>A0A2M8QGN2</accession>
<name>A0A2M8QGN2_9CHLR</name>
<organism evidence="1 2">
    <name type="scientific">Candidatus Thermofonsia Clade 3 bacterium</name>
    <dbReference type="NCBI Taxonomy" id="2364212"/>
    <lineage>
        <taxon>Bacteria</taxon>
        <taxon>Bacillati</taxon>
        <taxon>Chloroflexota</taxon>
        <taxon>Candidatus Thermofontia</taxon>
        <taxon>Candidatus Thermofonsia Clade 3</taxon>
    </lineage>
</organism>
<evidence type="ECO:0000313" key="2">
    <source>
        <dbReference type="Proteomes" id="UP000230790"/>
    </source>
</evidence>
<dbReference type="Proteomes" id="UP000230790">
    <property type="component" value="Unassembled WGS sequence"/>
</dbReference>
<dbReference type="EMBL" id="PGTN01000002">
    <property type="protein sequence ID" value="PJF48985.1"/>
    <property type="molecule type" value="Genomic_DNA"/>
</dbReference>
<evidence type="ECO:0000313" key="1">
    <source>
        <dbReference type="EMBL" id="PJF48985.1"/>
    </source>
</evidence>
<sequence length="91" mass="10153">MQLTESQQRIMLAMARGLRLKDHRDIEGHKTYALHYPDDHSEPVNPDDVAALVERGLISSNKKFPSATYWLTEAGSAAVAAMQTEPSRESD</sequence>
<dbReference type="AlphaFoldDB" id="A0A2M8QGN2"/>